<keyword evidence="2" id="KW-0808">Transferase</keyword>
<name>A0A1H6MMA6_9GAMM</name>
<dbReference type="AlphaFoldDB" id="A0A1H6MMA6"/>
<organism evidence="2 3">
    <name type="scientific">Rheinheimera pacifica</name>
    <dbReference type="NCBI Taxonomy" id="173990"/>
    <lineage>
        <taxon>Bacteria</taxon>
        <taxon>Pseudomonadati</taxon>
        <taxon>Pseudomonadota</taxon>
        <taxon>Gammaproteobacteria</taxon>
        <taxon>Chromatiales</taxon>
        <taxon>Chromatiaceae</taxon>
        <taxon>Rheinheimera</taxon>
    </lineage>
</organism>
<keyword evidence="3" id="KW-1185">Reference proteome</keyword>
<dbReference type="SUPFAM" id="SSF53448">
    <property type="entry name" value="Nucleotide-diphospho-sugar transferases"/>
    <property type="match status" value="1"/>
</dbReference>
<feature type="domain" description="Glycosyltransferase 2-like" evidence="1">
    <location>
        <begin position="7"/>
        <end position="121"/>
    </location>
</feature>
<evidence type="ECO:0000313" key="2">
    <source>
        <dbReference type="EMBL" id="SEH99003.1"/>
    </source>
</evidence>
<dbReference type="InterPro" id="IPR001173">
    <property type="entry name" value="Glyco_trans_2-like"/>
</dbReference>
<evidence type="ECO:0000259" key="1">
    <source>
        <dbReference type="Pfam" id="PF00535"/>
    </source>
</evidence>
<protein>
    <submittedName>
        <fullName evidence="2">Glycosyltransferase involved in cell wall bisynthesis</fullName>
    </submittedName>
</protein>
<evidence type="ECO:0000313" key="3">
    <source>
        <dbReference type="Proteomes" id="UP000199371"/>
    </source>
</evidence>
<dbReference type="EMBL" id="FNXF01000010">
    <property type="protein sequence ID" value="SEH99003.1"/>
    <property type="molecule type" value="Genomic_DNA"/>
</dbReference>
<dbReference type="STRING" id="173990.SAMN05660691_02613"/>
<dbReference type="Pfam" id="PF00535">
    <property type="entry name" value="Glycos_transf_2"/>
    <property type="match status" value="1"/>
</dbReference>
<sequence>MQQPKVSVCVVTYNQENYIAECLQSIADQKTSFNYEVIVSDDCSTDNTPEIIKLFSEKYGFIKPVLRSKNVGAGANYFESHRLALGEYVCHCDGDDTFLPDKLQTQADFLDRNPEYSMSVHAAAVIGSGDIIGDSPALPEIASVTDLLKLGTYFIHSSVMYRRSCRHDYPLGFEAVDFYVHLHTAFKGPVHLNKSVLAGYRVHAGGVSSNPIYRDRIEKFYDAAYDLALENGISAALVRTAQIKRHLTFAFSRYFSGDVEGYKKRIKLNADEFQYASLLHKVLYWTRSMPVLMWCIKIARQIKNRKF</sequence>
<dbReference type="OrthoDB" id="9802649at2"/>
<proteinExistence type="predicted"/>
<dbReference type="Gene3D" id="3.90.550.10">
    <property type="entry name" value="Spore Coat Polysaccharide Biosynthesis Protein SpsA, Chain A"/>
    <property type="match status" value="1"/>
</dbReference>
<gene>
    <name evidence="2" type="ORF">SAMN05660691_02613</name>
</gene>
<dbReference type="InterPro" id="IPR029044">
    <property type="entry name" value="Nucleotide-diphossugar_trans"/>
</dbReference>
<dbReference type="PANTHER" id="PTHR22916">
    <property type="entry name" value="GLYCOSYLTRANSFERASE"/>
    <property type="match status" value="1"/>
</dbReference>
<dbReference type="RefSeq" id="WP_143039966.1">
    <property type="nucleotide sequence ID" value="NZ_FNXF01000010.1"/>
</dbReference>
<accession>A0A1H6MMA6</accession>
<dbReference type="Proteomes" id="UP000199371">
    <property type="component" value="Unassembled WGS sequence"/>
</dbReference>
<dbReference type="GO" id="GO:0016758">
    <property type="term" value="F:hexosyltransferase activity"/>
    <property type="evidence" value="ECO:0007669"/>
    <property type="project" value="UniProtKB-ARBA"/>
</dbReference>
<reference evidence="3" key="1">
    <citation type="submission" date="2016-10" db="EMBL/GenBank/DDBJ databases">
        <authorList>
            <person name="Varghese N."/>
            <person name="Submissions S."/>
        </authorList>
    </citation>
    <scope>NUCLEOTIDE SEQUENCE [LARGE SCALE GENOMIC DNA]</scope>
    <source>
        <strain evidence="3">DSM 17616</strain>
    </source>
</reference>